<evidence type="ECO:0000313" key="3">
    <source>
        <dbReference type="Proteomes" id="UP000828390"/>
    </source>
</evidence>
<sequence length="345" mass="38446">MDTIEKQISKIKNSLDTILERLPYRQSRSASPSPNRTEHVSIGTMNIPMLKQPMEEEIASVTVCRTTVFPPSTFTNVECVLNKDLTAFVVEQYGVGNVAILRALYNPDQKPKMCVMNMTVEPVEKSVPKVAPLRSGYKTWDPGTKGFGAAVGIHSKKVQFEELRSLLMLKAVVALGEIGLDRCSSAPTWKLQEDILVKVLQLSMPIRPVILHMRDAADQQCGEIGARCLQIMTANVSPTQRIHLHCFTRTVDQVVSWLETFPKCYFGATGLVREFDSFQNAALRRIPKGHSLPETDAPFFRPLQASANISAFIGEVALEVSRVRGETLEEGFDFTSANARILYQM</sequence>
<dbReference type="PANTHER" id="PTHR46363">
    <property type="entry name" value="DEOXYRIBONUCLEASE TATDN2-RELATED"/>
    <property type="match status" value="1"/>
</dbReference>
<dbReference type="GO" id="GO:0016788">
    <property type="term" value="F:hydrolase activity, acting on ester bonds"/>
    <property type="evidence" value="ECO:0007669"/>
    <property type="project" value="InterPro"/>
</dbReference>
<proteinExistence type="inferred from homology"/>
<dbReference type="InterPro" id="IPR001130">
    <property type="entry name" value="TatD-like"/>
</dbReference>
<dbReference type="Gene3D" id="3.20.20.140">
    <property type="entry name" value="Metal-dependent hydrolases"/>
    <property type="match status" value="1"/>
</dbReference>
<reference evidence="2" key="1">
    <citation type="journal article" date="2019" name="bioRxiv">
        <title>The Genome of the Zebra Mussel, Dreissena polymorpha: A Resource for Invasive Species Research.</title>
        <authorList>
            <person name="McCartney M.A."/>
            <person name="Auch B."/>
            <person name="Kono T."/>
            <person name="Mallez S."/>
            <person name="Zhang Y."/>
            <person name="Obille A."/>
            <person name="Becker A."/>
            <person name="Abrahante J.E."/>
            <person name="Garbe J."/>
            <person name="Badalamenti J.P."/>
            <person name="Herman A."/>
            <person name="Mangelson H."/>
            <person name="Liachko I."/>
            <person name="Sullivan S."/>
            <person name="Sone E.D."/>
            <person name="Koren S."/>
            <person name="Silverstein K.A.T."/>
            <person name="Beckman K.B."/>
            <person name="Gohl D.M."/>
        </authorList>
    </citation>
    <scope>NUCLEOTIDE SEQUENCE</scope>
    <source>
        <strain evidence="2">Duluth1</strain>
        <tissue evidence="2">Whole animal</tissue>
    </source>
</reference>
<dbReference type="Proteomes" id="UP000828390">
    <property type="component" value="Unassembled WGS sequence"/>
</dbReference>
<dbReference type="Pfam" id="PF01026">
    <property type="entry name" value="TatD_DNase"/>
    <property type="match status" value="1"/>
</dbReference>
<evidence type="ECO:0000256" key="1">
    <source>
        <dbReference type="ARBA" id="ARBA00009275"/>
    </source>
</evidence>
<comment type="similarity">
    <text evidence="1">Belongs to the metallo-dependent hydrolases superfamily. TatD-type hydrolase family.</text>
</comment>
<comment type="caution">
    <text evidence="2">The sequence shown here is derived from an EMBL/GenBank/DDBJ whole genome shotgun (WGS) entry which is preliminary data.</text>
</comment>
<keyword evidence="3" id="KW-1185">Reference proteome</keyword>
<evidence type="ECO:0000313" key="2">
    <source>
        <dbReference type="EMBL" id="KAH3794886.1"/>
    </source>
</evidence>
<organism evidence="2 3">
    <name type="scientific">Dreissena polymorpha</name>
    <name type="common">Zebra mussel</name>
    <name type="synonym">Mytilus polymorpha</name>
    <dbReference type="NCBI Taxonomy" id="45954"/>
    <lineage>
        <taxon>Eukaryota</taxon>
        <taxon>Metazoa</taxon>
        <taxon>Spiralia</taxon>
        <taxon>Lophotrochozoa</taxon>
        <taxon>Mollusca</taxon>
        <taxon>Bivalvia</taxon>
        <taxon>Autobranchia</taxon>
        <taxon>Heteroconchia</taxon>
        <taxon>Euheterodonta</taxon>
        <taxon>Imparidentia</taxon>
        <taxon>Neoheterodontei</taxon>
        <taxon>Myida</taxon>
        <taxon>Dreissenoidea</taxon>
        <taxon>Dreissenidae</taxon>
        <taxon>Dreissena</taxon>
    </lineage>
</organism>
<dbReference type="EMBL" id="JAIWYP010000007">
    <property type="protein sequence ID" value="KAH3794886.1"/>
    <property type="molecule type" value="Genomic_DNA"/>
</dbReference>
<dbReference type="SUPFAM" id="SSF51556">
    <property type="entry name" value="Metallo-dependent hydrolases"/>
    <property type="match status" value="1"/>
</dbReference>
<dbReference type="AlphaFoldDB" id="A0A9D4J071"/>
<name>A0A9D4J071_DREPO</name>
<protein>
    <submittedName>
        <fullName evidence="2">Uncharacterized protein</fullName>
    </submittedName>
</protein>
<reference evidence="2" key="2">
    <citation type="submission" date="2020-11" db="EMBL/GenBank/DDBJ databases">
        <authorList>
            <person name="McCartney M.A."/>
            <person name="Auch B."/>
            <person name="Kono T."/>
            <person name="Mallez S."/>
            <person name="Becker A."/>
            <person name="Gohl D.M."/>
            <person name="Silverstein K.A.T."/>
            <person name="Koren S."/>
            <person name="Bechman K.B."/>
            <person name="Herman A."/>
            <person name="Abrahante J.E."/>
            <person name="Garbe J."/>
        </authorList>
    </citation>
    <scope>NUCLEOTIDE SEQUENCE</scope>
    <source>
        <strain evidence="2">Duluth1</strain>
        <tissue evidence="2">Whole animal</tissue>
    </source>
</reference>
<dbReference type="InterPro" id="IPR032466">
    <property type="entry name" value="Metal_Hydrolase"/>
</dbReference>
<gene>
    <name evidence="2" type="ORF">DPMN_148424</name>
</gene>
<accession>A0A9D4J071</accession>
<dbReference type="PANTHER" id="PTHR46363:SF1">
    <property type="entry name" value="DEOXYRIBONUCLEASE TATDN2-RELATED"/>
    <property type="match status" value="1"/>
</dbReference>